<dbReference type="eggNOG" id="COG0433">
    <property type="taxonomic scope" value="Bacteria"/>
</dbReference>
<evidence type="ECO:0000259" key="2">
    <source>
        <dbReference type="Pfam" id="PF01935"/>
    </source>
</evidence>
<organism evidence="3 4">
    <name type="scientific">Sebaldella termitidis (strain ATCC 33386 / NCTC 11300)</name>
    <dbReference type="NCBI Taxonomy" id="526218"/>
    <lineage>
        <taxon>Bacteria</taxon>
        <taxon>Fusobacteriati</taxon>
        <taxon>Fusobacteriota</taxon>
        <taxon>Fusobacteriia</taxon>
        <taxon>Fusobacteriales</taxon>
        <taxon>Leptotrichiaceae</taxon>
        <taxon>Sebaldella</taxon>
    </lineage>
</organism>
<protein>
    <recommendedName>
        <fullName evidence="2">Helicase HerA central domain-containing protein</fullName>
    </recommendedName>
</protein>
<dbReference type="InterPro" id="IPR002789">
    <property type="entry name" value="HerA_central"/>
</dbReference>
<dbReference type="Proteomes" id="UP000000845">
    <property type="component" value="Chromosome"/>
</dbReference>
<dbReference type="STRING" id="526218.Sterm_3326"/>
<reference evidence="3 4" key="2">
    <citation type="journal article" date="2010" name="Stand. Genomic Sci.">
        <title>Complete genome sequence of Sebaldella termitidis type strain (NCTC 11300).</title>
        <authorList>
            <person name="Harmon-Smith M."/>
            <person name="Celia L."/>
            <person name="Chertkov O."/>
            <person name="Lapidus A."/>
            <person name="Copeland A."/>
            <person name="Glavina Del Rio T."/>
            <person name="Nolan M."/>
            <person name="Lucas S."/>
            <person name="Tice H."/>
            <person name="Cheng J.F."/>
            <person name="Han C."/>
            <person name="Detter J.C."/>
            <person name="Bruce D."/>
            <person name="Goodwin L."/>
            <person name="Pitluck S."/>
            <person name="Pati A."/>
            <person name="Liolios K."/>
            <person name="Ivanova N."/>
            <person name="Mavromatis K."/>
            <person name="Mikhailova N."/>
            <person name="Chen A."/>
            <person name="Palaniappan K."/>
            <person name="Land M."/>
            <person name="Hauser L."/>
            <person name="Chang Y.J."/>
            <person name="Jeffries C.D."/>
            <person name="Brettin T."/>
            <person name="Goker M."/>
            <person name="Beck B."/>
            <person name="Bristow J."/>
            <person name="Eisen J.A."/>
            <person name="Markowitz V."/>
            <person name="Hugenholtz P."/>
            <person name="Kyrpides N.C."/>
            <person name="Klenk H.P."/>
            <person name="Chen F."/>
        </authorList>
    </citation>
    <scope>NUCLEOTIDE SEQUENCE [LARGE SCALE GENOMIC DNA]</scope>
    <source>
        <strain evidence="4">ATCC 33386 / NCTC 11300</strain>
    </source>
</reference>
<dbReference type="SUPFAM" id="SSF52540">
    <property type="entry name" value="P-loop containing nucleoside triphosphate hydrolases"/>
    <property type="match status" value="1"/>
</dbReference>
<dbReference type="AlphaFoldDB" id="D1AQA6"/>
<feature type="domain" description="Helicase HerA central" evidence="2">
    <location>
        <begin position="29"/>
        <end position="82"/>
    </location>
</feature>
<evidence type="ECO:0000313" key="3">
    <source>
        <dbReference type="EMBL" id="ACZ10166.1"/>
    </source>
</evidence>
<dbReference type="InterPro" id="IPR051162">
    <property type="entry name" value="T4SS_component"/>
</dbReference>
<evidence type="ECO:0000256" key="1">
    <source>
        <dbReference type="SAM" id="Coils"/>
    </source>
</evidence>
<dbReference type="HOGENOM" id="CLU_017077_0_0_0"/>
<proteinExistence type="predicted"/>
<keyword evidence="4" id="KW-1185">Reference proteome</keyword>
<dbReference type="EMBL" id="CP001739">
    <property type="protein sequence ID" value="ACZ10166.1"/>
    <property type="molecule type" value="Genomic_DNA"/>
</dbReference>
<evidence type="ECO:0000313" key="4">
    <source>
        <dbReference type="Proteomes" id="UP000000845"/>
    </source>
</evidence>
<reference evidence="4" key="1">
    <citation type="submission" date="2009-09" db="EMBL/GenBank/DDBJ databases">
        <title>The complete chromosome of Sebaldella termitidis ATCC 33386.</title>
        <authorList>
            <consortium name="US DOE Joint Genome Institute (JGI-PGF)"/>
            <person name="Lucas S."/>
            <person name="Copeland A."/>
            <person name="Lapidus A."/>
            <person name="Glavina del Rio T."/>
            <person name="Dalin E."/>
            <person name="Tice H."/>
            <person name="Bruce D."/>
            <person name="Goodwin L."/>
            <person name="Pitluck S."/>
            <person name="Kyrpides N."/>
            <person name="Mavromatis K."/>
            <person name="Ivanova N."/>
            <person name="Mikhailova N."/>
            <person name="Sims D."/>
            <person name="Meincke L."/>
            <person name="Brettin T."/>
            <person name="Detter J.C."/>
            <person name="Han C."/>
            <person name="Larimer F."/>
            <person name="Land M."/>
            <person name="Hauser L."/>
            <person name="Markowitz V."/>
            <person name="Cheng J.F."/>
            <person name="Hugenholtz P."/>
            <person name="Woyke T."/>
            <person name="Wu D."/>
            <person name="Eisen J.A."/>
        </authorList>
    </citation>
    <scope>NUCLEOTIDE SEQUENCE [LARGE SCALE GENOMIC DNA]</scope>
    <source>
        <strain evidence="4">ATCC 33386 / NCTC 11300</strain>
    </source>
</reference>
<feature type="coiled-coil region" evidence="1">
    <location>
        <begin position="725"/>
        <end position="756"/>
    </location>
</feature>
<sequence>MSKLDYEKLGSFYLGKKYDFGKKELTNEYYLYDSKDLTTHGLCVGMTGSGKTGLCLSLIEEAAIDGIPVIAIDPKGDLGNLMLSFPDLKPEDFLPWISQEEADKKGMTLEEYAESTAELWKNGLQSWDEDGERIKLYKDSSDVVIYTPGSKSGISVTALKSFDVPAQLIMENSEALNEKIQTTVSGILSLIGIEADPLQSREHILISNILSYSWSEGKSLTLADLIRLIQQPQFSSIGVFDLESFFPQKDRMALSVKVNSILASPSFSVWLEGESLDIGKFLYTKEGKPKISIFSIAHLSDKERMFFVTMLLNELVAWMRTQQGTSSLRALFYMDEIFGYFPPVSNPPSKQPMLTLLKQARAFGLGVMLAAQNPVDIDYKGLSNIGTWFIGRLQTERDKSRMIEGLRSINSEMDKGGLEDIISGLENRTFLVSNTNGSNAEIFQTRWALNYLRGPITKPQIEILMKDKKSEISKAADSGITENINVSSAVSGSKPVLPQDVKEVFFQPQKYAGSGGKLIYKPFIYGEGKAHYVKAPDIDIWDTGSFLIPVDDEAAVFNENERLKTANYTSEADGNFVFENLPAAVLGKNTFSKLEKAFKQFLYEANPVDLFYSKDFKAYSAPEEDEGTFRGRLSHLMREKKDAEIEKIREKYSSKINTQKEKLRKLGQSIDKEKEDYKQKKMTNIVDIGATVFGAFLGKGKKVNTGRAATALRGLGRTGGAKADVERAEEEYGIQNEKLKEIEAEFQKDVDNIQNNFNADNLLVEKVSLPPRKTDITVQKFFIAWIPYSVNENGEQTRLI</sequence>
<dbReference type="PANTHER" id="PTHR30121">
    <property type="entry name" value="UNCHARACTERIZED PROTEIN YJGR-RELATED"/>
    <property type="match status" value="1"/>
</dbReference>
<dbReference type="InterPro" id="IPR027417">
    <property type="entry name" value="P-loop_NTPase"/>
</dbReference>
<dbReference type="Gene3D" id="3.40.50.300">
    <property type="entry name" value="P-loop containing nucleotide triphosphate hydrolases"/>
    <property type="match status" value="2"/>
</dbReference>
<dbReference type="PANTHER" id="PTHR30121:SF6">
    <property type="entry name" value="SLR6007 PROTEIN"/>
    <property type="match status" value="1"/>
</dbReference>
<dbReference type="KEGG" id="str:Sterm_3326"/>
<dbReference type="Pfam" id="PF01935">
    <property type="entry name" value="DUF87"/>
    <property type="match status" value="1"/>
</dbReference>
<dbReference type="RefSeq" id="WP_012862748.1">
    <property type="nucleotide sequence ID" value="NC_013517.1"/>
</dbReference>
<keyword evidence="1" id="KW-0175">Coiled coil</keyword>
<gene>
    <name evidence="3" type="ordered locus">Sterm_3326</name>
</gene>
<name>D1AQA6_SEBTE</name>
<accession>D1AQA6</accession>